<dbReference type="Pfam" id="PF14310">
    <property type="entry name" value="Fn3-like"/>
    <property type="match status" value="1"/>
</dbReference>
<dbReference type="SMART" id="SM01217">
    <property type="entry name" value="Fn3_like"/>
    <property type="match status" value="1"/>
</dbReference>
<evidence type="ECO:0000259" key="9">
    <source>
        <dbReference type="SMART" id="SM01217"/>
    </source>
</evidence>
<dbReference type="InterPro" id="IPR036881">
    <property type="entry name" value="Glyco_hydro_3_C_sf"/>
</dbReference>
<dbReference type="InterPro" id="IPR013783">
    <property type="entry name" value="Ig-like_fold"/>
</dbReference>
<evidence type="ECO:0000313" key="11">
    <source>
        <dbReference type="Proteomes" id="UP000563094"/>
    </source>
</evidence>
<evidence type="ECO:0000256" key="8">
    <source>
        <dbReference type="SAM" id="SignalP"/>
    </source>
</evidence>
<dbReference type="PROSITE" id="PS00775">
    <property type="entry name" value="GLYCOSYL_HYDROL_F3"/>
    <property type="match status" value="1"/>
</dbReference>
<evidence type="ECO:0000256" key="1">
    <source>
        <dbReference type="ARBA" id="ARBA00000448"/>
    </source>
</evidence>
<keyword evidence="11" id="KW-1185">Reference proteome</keyword>
<dbReference type="Proteomes" id="UP000563094">
    <property type="component" value="Unassembled WGS sequence"/>
</dbReference>
<dbReference type="NCBIfam" id="NF011678">
    <property type="entry name" value="PRK15098.1"/>
    <property type="match status" value="1"/>
</dbReference>
<dbReference type="InterPro" id="IPR036962">
    <property type="entry name" value="Glyco_hydro_3_N_sf"/>
</dbReference>
<evidence type="ECO:0000256" key="4">
    <source>
        <dbReference type="ARBA" id="ARBA00022729"/>
    </source>
</evidence>
<evidence type="ECO:0000313" key="10">
    <source>
        <dbReference type="EMBL" id="MBA9076123.1"/>
    </source>
</evidence>
<keyword evidence="5 7" id="KW-0378">Hydrolase</keyword>
<dbReference type="InterPro" id="IPR051915">
    <property type="entry name" value="Cellulose_Degrad_GH3"/>
</dbReference>
<name>A0A839GF04_9BACT</name>
<sequence>MSKKRILTLAFFSCFIFPGVAWAQSQGIDQRVEDLLKQMTLEEKVGQLNQYSGKEVTGPVNEKNTNQLNDIKAGWVGSMLNVKGVKDTRAIQAVALQSRLKIPLLFSLDVIHGYRTVFPIPLAEAASWDLEAIRLSAHIAAKEAAASGIHWTFAPMVDISRDPRWGRVMEGAGEDTYLGSLIGAARVKGFQGEKLGGTDAVMACAKHFAAYGAALAGRDYNAVDMSPQMLWESYLPPFKAAADAGVATFMNSFNTLNGVPATGNSYLQRDILKGQWNYKGFVVSDWGSIGEMIAHGFAKNSEEAALKAITAGSDMDMESVAYKKSLVKLVQEGKVKQELVDDAVRRILYKKFELGLFDDPYKFSDAKREQKVLNDPQHKLIAREVAQKSIVLLKNENNTLPLSKNTQTIALIGPLVQSKRDLAGSWIVQPGDTTIIVNLLEGVQQKVGKKTKLLYAKGCDVKSNSQAGFAEALQTAKSADVIVMAVGETWDMSGEAKSRTNINLPGQQEALFMELQKLGKPIVAVVMGGRPLIFDQIADKASAVVFAWWLGNEGGNAIANVLFGDYNPSGKLPMTFPRNVGQIPLSYNFYNTGRPVLNEKNIVYRSAYIDAPNTPKYAFGYGLSYTTFGYSDLKLSKSKIAPHEKLEVSFTLTNTGKVAGEEVAQLYLQDKVASLARPVKELKDFRKVMLKPGESKTITFTIDQNKLSFYNQELQWVAEPGDFKLMIGTASDNIKLTGEFALAE</sequence>
<dbReference type="Gene3D" id="2.60.40.10">
    <property type="entry name" value="Immunoglobulins"/>
    <property type="match status" value="1"/>
</dbReference>
<evidence type="ECO:0000256" key="2">
    <source>
        <dbReference type="ARBA" id="ARBA00005336"/>
    </source>
</evidence>
<dbReference type="InterPro" id="IPR017853">
    <property type="entry name" value="GH"/>
</dbReference>
<accession>A0A839GF04</accession>
<dbReference type="FunFam" id="3.40.50.1700:FF:000009">
    <property type="entry name" value="Periplasmic beta-glucosidase"/>
    <property type="match status" value="1"/>
</dbReference>
<dbReference type="PANTHER" id="PTHR30620">
    <property type="entry name" value="PERIPLASMIC BETA-GLUCOSIDASE-RELATED"/>
    <property type="match status" value="1"/>
</dbReference>
<dbReference type="SUPFAM" id="SSF51445">
    <property type="entry name" value="(Trans)glycosidases"/>
    <property type="match status" value="1"/>
</dbReference>
<dbReference type="Pfam" id="PF00933">
    <property type="entry name" value="Glyco_hydro_3"/>
    <property type="match status" value="1"/>
</dbReference>
<feature type="domain" description="Fibronectin type III-like" evidence="9">
    <location>
        <begin position="662"/>
        <end position="731"/>
    </location>
</feature>
<feature type="chain" id="PRO_5032734006" description="beta-glucosidase" evidence="8">
    <location>
        <begin position="24"/>
        <end position="744"/>
    </location>
</feature>
<evidence type="ECO:0000256" key="6">
    <source>
        <dbReference type="ARBA" id="ARBA00023295"/>
    </source>
</evidence>
<gene>
    <name evidence="10" type="ORF">FHS90_000825</name>
</gene>
<dbReference type="FunFam" id="2.60.40.10:FF:000495">
    <property type="entry name" value="Periplasmic beta-glucosidase"/>
    <property type="match status" value="1"/>
</dbReference>
<dbReference type="InterPro" id="IPR001764">
    <property type="entry name" value="Glyco_hydro_3_N"/>
</dbReference>
<keyword evidence="6 7" id="KW-0326">Glycosidase</keyword>
<comment type="similarity">
    <text evidence="2 7">Belongs to the glycosyl hydrolase 3 family.</text>
</comment>
<dbReference type="Pfam" id="PF01915">
    <property type="entry name" value="Glyco_hydro_3_C"/>
    <property type="match status" value="1"/>
</dbReference>
<comment type="catalytic activity">
    <reaction evidence="1">
        <text>Hydrolysis of terminal, non-reducing beta-D-glucosyl residues with release of beta-D-glucose.</text>
        <dbReference type="EC" id="3.2.1.21"/>
    </reaction>
</comment>
<proteinExistence type="inferred from homology"/>
<dbReference type="AlphaFoldDB" id="A0A839GF04"/>
<dbReference type="GO" id="GO:0009251">
    <property type="term" value="P:glucan catabolic process"/>
    <property type="evidence" value="ECO:0007669"/>
    <property type="project" value="TreeGrafter"/>
</dbReference>
<dbReference type="RefSeq" id="WP_182511910.1">
    <property type="nucleotide sequence ID" value="NZ_JACJIQ010000002.1"/>
</dbReference>
<reference evidence="10 11" key="1">
    <citation type="submission" date="2020-08" db="EMBL/GenBank/DDBJ databases">
        <title>Genomic Encyclopedia of Type Strains, Phase IV (KMG-IV): sequencing the most valuable type-strain genomes for metagenomic binning, comparative biology and taxonomic classification.</title>
        <authorList>
            <person name="Goeker M."/>
        </authorList>
    </citation>
    <scope>NUCLEOTIDE SEQUENCE [LARGE SCALE GENOMIC DNA]</scope>
    <source>
        <strain evidence="10 11">DSM 29854</strain>
    </source>
</reference>
<dbReference type="InterPro" id="IPR019800">
    <property type="entry name" value="Glyco_hydro_3_AS"/>
</dbReference>
<dbReference type="InterPro" id="IPR002772">
    <property type="entry name" value="Glyco_hydro_3_C"/>
</dbReference>
<dbReference type="PRINTS" id="PR00133">
    <property type="entry name" value="GLHYDRLASE3"/>
</dbReference>
<organism evidence="10 11">
    <name type="scientific">Rufibacter quisquiliarum</name>
    <dbReference type="NCBI Taxonomy" id="1549639"/>
    <lineage>
        <taxon>Bacteria</taxon>
        <taxon>Pseudomonadati</taxon>
        <taxon>Bacteroidota</taxon>
        <taxon>Cytophagia</taxon>
        <taxon>Cytophagales</taxon>
        <taxon>Hymenobacteraceae</taxon>
        <taxon>Rufibacter</taxon>
    </lineage>
</organism>
<keyword evidence="4 8" id="KW-0732">Signal</keyword>
<dbReference type="InterPro" id="IPR026891">
    <property type="entry name" value="Fn3-like"/>
</dbReference>
<evidence type="ECO:0000256" key="5">
    <source>
        <dbReference type="ARBA" id="ARBA00022801"/>
    </source>
</evidence>
<evidence type="ECO:0000256" key="3">
    <source>
        <dbReference type="ARBA" id="ARBA00012744"/>
    </source>
</evidence>
<feature type="signal peptide" evidence="8">
    <location>
        <begin position="1"/>
        <end position="23"/>
    </location>
</feature>
<dbReference type="EC" id="3.2.1.21" evidence="3"/>
<dbReference type="Gene3D" id="3.40.50.1700">
    <property type="entry name" value="Glycoside hydrolase family 3 C-terminal domain"/>
    <property type="match status" value="1"/>
</dbReference>
<dbReference type="Gene3D" id="3.20.20.300">
    <property type="entry name" value="Glycoside hydrolase, family 3, N-terminal domain"/>
    <property type="match status" value="1"/>
</dbReference>
<dbReference type="PANTHER" id="PTHR30620:SF16">
    <property type="entry name" value="LYSOSOMAL BETA GLUCOSIDASE"/>
    <property type="match status" value="1"/>
</dbReference>
<dbReference type="GO" id="GO:0008422">
    <property type="term" value="F:beta-glucosidase activity"/>
    <property type="evidence" value="ECO:0007669"/>
    <property type="project" value="UniProtKB-EC"/>
</dbReference>
<dbReference type="SUPFAM" id="SSF52279">
    <property type="entry name" value="Beta-D-glucan exohydrolase, C-terminal domain"/>
    <property type="match status" value="1"/>
</dbReference>
<comment type="caution">
    <text evidence="10">The sequence shown here is derived from an EMBL/GenBank/DDBJ whole genome shotgun (WGS) entry which is preliminary data.</text>
</comment>
<dbReference type="EMBL" id="JACJIQ010000002">
    <property type="protein sequence ID" value="MBA9076123.1"/>
    <property type="molecule type" value="Genomic_DNA"/>
</dbReference>
<evidence type="ECO:0000256" key="7">
    <source>
        <dbReference type="RuleBase" id="RU361161"/>
    </source>
</evidence>
<dbReference type="FunFam" id="3.20.20.300:FF:000005">
    <property type="entry name" value="Periplasmic beta-glucosidase"/>
    <property type="match status" value="1"/>
</dbReference>
<protein>
    <recommendedName>
        <fullName evidence="3">beta-glucosidase</fullName>
        <ecNumber evidence="3">3.2.1.21</ecNumber>
    </recommendedName>
</protein>